<proteinExistence type="predicted"/>
<evidence type="ECO:0008006" key="5">
    <source>
        <dbReference type="Google" id="ProtNLM"/>
    </source>
</evidence>
<sequence length="213" mass="24563">MYLAITPRVNDLTVEKDSAYAVDGVAVGTQYDYLTHIDLRNEYGNFVPWQPTQEDMMACDWSLIKELGDMLVFDLKSEFDEDSKYYGYLSENKISDPDAKPMGTLIITQNATDIKNMLIFHTIIQDSGYIHFSVSFDEIDTQKVMELFNKNLYVKVDDIIHNLGKASEWSKDITNSTYGVLYYNSSTNDAEKLGNILKQTGETKRFYCNWRDE</sequence>
<dbReference type="STRING" id="880157.AB204_18230"/>
<name>A0A0J5FN35_9GAMM</name>
<protein>
    <recommendedName>
        <fullName evidence="5">DUF2829 domain-containing protein</fullName>
    </recommendedName>
</protein>
<feature type="domain" description="Thoeris anti-defense 2-like" evidence="1">
    <location>
        <begin position="29"/>
        <end position="63"/>
    </location>
</feature>
<dbReference type="RefSeq" id="WP_047964794.1">
    <property type="nucleotide sequence ID" value="NZ_CAWMBG010000151.1"/>
</dbReference>
<dbReference type="AlphaFoldDB" id="A0A0J5FN35"/>
<feature type="domain" description="DUF7823" evidence="2">
    <location>
        <begin position="101"/>
        <end position="211"/>
    </location>
</feature>
<organism evidence="3 4">
    <name type="scientific">Xenorhabdus khoisanae</name>
    <dbReference type="NCBI Taxonomy" id="880157"/>
    <lineage>
        <taxon>Bacteria</taxon>
        <taxon>Pseudomonadati</taxon>
        <taxon>Pseudomonadota</taxon>
        <taxon>Gammaproteobacteria</taxon>
        <taxon>Enterobacterales</taxon>
        <taxon>Morganellaceae</taxon>
        <taxon>Xenorhabdus</taxon>
    </lineage>
</organism>
<dbReference type="InterPro" id="IPR056725">
    <property type="entry name" value="DUF7823"/>
</dbReference>
<dbReference type="InterPro" id="IPR021361">
    <property type="entry name" value="Tad2-like_dom"/>
</dbReference>
<evidence type="ECO:0000259" key="2">
    <source>
        <dbReference type="Pfam" id="PF25136"/>
    </source>
</evidence>
<accession>A0A0J5FN35</accession>
<dbReference type="Pfam" id="PF11195">
    <property type="entry name" value="Tad2-like"/>
    <property type="match status" value="1"/>
</dbReference>
<dbReference type="Proteomes" id="UP000036277">
    <property type="component" value="Unassembled WGS sequence"/>
</dbReference>
<evidence type="ECO:0000313" key="3">
    <source>
        <dbReference type="EMBL" id="KMJ43701.1"/>
    </source>
</evidence>
<keyword evidence="4" id="KW-1185">Reference proteome</keyword>
<evidence type="ECO:0000259" key="1">
    <source>
        <dbReference type="Pfam" id="PF11195"/>
    </source>
</evidence>
<comment type="caution">
    <text evidence="3">The sequence shown here is derived from an EMBL/GenBank/DDBJ whole genome shotgun (WGS) entry which is preliminary data.</text>
</comment>
<dbReference type="EMBL" id="LFCV01000151">
    <property type="protein sequence ID" value="KMJ43701.1"/>
    <property type="molecule type" value="Genomic_DNA"/>
</dbReference>
<evidence type="ECO:0000313" key="4">
    <source>
        <dbReference type="Proteomes" id="UP000036277"/>
    </source>
</evidence>
<gene>
    <name evidence="3" type="ORF">AB204_18230</name>
</gene>
<dbReference type="OrthoDB" id="6448141at2"/>
<dbReference type="PATRIC" id="fig|880157.4.peg.3919"/>
<dbReference type="Pfam" id="PF25136">
    <property type="entry name" value="DUF7823"/>
    <property type="match status" value="1"/>
</dbReference>
<reference evidence="3 4" key="1">
    <citation type="submission" date="2015-06" db="EMBL/GenBank/DDBJ databases">
        <title>Draft Whole-Genome Sequence of the Entomopathogenic Bacterium Xenorhabdus khoisanae.</title>
        <authorList>
            <person name="Naidoo S."/>
            <person name="Featherston J."/>
            <person name="Gray V.M."/>
        </authorList>
    </citation>
    <scope>NUCLEOTIDE SEQUENCE [LARGE SCALE GENOMIC DNA]</scope>
    <source>
        <strain evidence="3 4">MCB</strain>
    </source>
</reference>